<accession>A0ABZ2HHZ3</accession>
<dbReference type="SUPFAM" id="SSF69304">
    <property type="entry name" value="Tricorn protease N-terminal domain"/>
    <property type="match status" value="1"/>
</dbReference>
<dbReference type="Proteomes" id="UP001364156">
    <property type="component" value="Chromosome"/>
</dbReference>
<dbReference type="EMBL" id="CP146069">
    <property type="protein sequence ID" value="WWR47679.1"/>
    <property type="molecule type" value="Genomic_DNA"/>
</dbReference>
<sequence length="232" mass="25984">MEDPFSGTSLADEDGLFAVDLESGQVNKVASMPQFSGLIPQHNKIDLHYLNAAKLSATGERFSVLYKTIPSLEHPHTWNVNAVVGTLDGKELQRVPLPGNASHYWWIDDDRIVYTSNKGRRSDYLVYNCQTETLTPLTAPAPSVDGHPSLHVPTGRWATDTYPDLCGEQHLYVLSDDMQHRLGQFKASTRYSDECRCDLHPRWSRDGKSIFFDSTHNGSRAIYRIACDEAGS</sequence>
<keyword evidence="2" id="KW-1185">Reference proteome</keyword>
<organism evidence="1 2">
    <name type="scientific">Roseovarius phycicola</name>
    <dbReference type="NCBI Taxonomy" id="3080976"/>
    <lineage>
        <taxon>Bacteria</taxon>
        <taxon>Pseudomonadati</taxon>
        <taxon>Pseudomonadota</taxon>
        <taxon>Alphaproteobacteria</taxon>
        <taxon>Rhodobacterales</taxon>
        <taxon>Roseobacteraceae</taxon>
        <taxon>Roseovarius</taxon>
    </lineage>
</organism>
<evidence type="ECO:0000313" key="1">
    <source>
        <dbReference type="EMBL" id="WWR47679.1"/>
    </source>
</evidence>
<reference evidence="1 2" key="1">
    <citation type="submission" date="2023-10" db="EMBL/GenBank/DDBJ databases">
        <title>Roseovarius strain S88 nov., isolated from a marine algae.</title>
        <authorList>
            <person name="Lee M.W."/>
            <person name="Lee J.K."/>
            <person name="Kim J.M."/>
            <person name="Choi D.G."/>
            <person name="Baek J.H."/>
            <person name="Bayburt H."/>
            <person name="Jung J.J."/>
            <person name="Han D.M."/>
            <person name="Jeon C.O."/>
        </authorList>
    </citation>
    <scope>NUCLEOTIDE SEQUENCE [LARGE SCALE GENOMIC DNA]</scope>
    <source>
        <strain evidence="1 2">S88</strain>
    </source>
</reference>
<dbReference type="PANTHER" id="PTHR36842">
    <property type="entry name" value="PROTEIN TOLB HOMOLOG"/>
    <property type="match status" value="1"/>
</dbReference>
<proteinExistence type="predicted"/>
<name>A0ABZ2HHZ3_9RHOB</name>
<gene>
    <name evidence="1" type="ORF">RZ517_05780</name>
</gene>
<evidence type="ECO:0008006" key="3">
    <source>
        <dbReference type="Google" id="ProtNLM"/>
    </source>
</evidence>
<dbReference type="InterPro" id="IPR011042">
    <property type="entry name" value="6-blade_b-propeller_TolB-like"/>
</dbReference>
<evidence type="ECO:0000313" key="2">
    <source>
        <dbReference type="Proteomes" id="UP001364156"/>
    </source>
</evidence>
<protein>
    <recommendedName>
        <fullName evidence="3">Translocation protein TolB</fullName>
    </recommendedName>
</protein>
<dbReference type="Gene3D" id="2.120.10.30">
    <property type="entry name" value="TolB, C-terminal domain"/>
    <property type="match status" value="1"/>
</dbReference>